<protein>
    <submittedName>
        <fullName evidence="5">Uncharacterized protein</fullName>
    </submittedName>
</protein>
<dbReference type="Pfam" id="PF00400">
    <property type="entry name" value="WD40"/>
    <property type="match status" value="3"/>
</dbReference>
<dbReference type="EMBL" id="JAZGUE010000002">
    <property type="protein sequence ID" value="KAL2270374.1"/>
    <property type="molecule type" value="Genomic_DNA"/>
</dbReference>
<feature type="region of interest" description="Disordered" evidence="4">
    <location>
        <begin position="1"/>
        <end position="31"/>
    </location>
</feature>
<reference evidence="5 6" key="1">
    <citation type="journal article" date="2024" name="Commun. Biol.">
        <title>Comparative genomic analysis of thermophilic fungi reveals convergent evolutionary adaptations and gene losses.</title>
        <authorList>
            <person name="Steindorff A.S."/>
            <person name="Aguilar-Pontes M.V."/>
            <person name="Robinson A.J."/>
            <person name="Andreopoulos B."/>
            <person name="LaButti K."/>
            <person name="Kuo A."/>
            <person name="Mondo S."/>
            <person name="Riley R."/>
            <person name="Otillar R."/>
            <person name="Haridas S."/>
            <person name="Lipzen A."/>
            <person name="Grimwood J."/>
            <person name="Schmutz J."/>
            <person name="Clum A."/>
            <person name="Reid I.D."/>
            <person name="Moisan M.C."/>
            <person name="Butler G."/>
            <person name="Nguyen T.T.M."/>
            <person name="Dewar K."/>
            <person name="Conant G."/>
            <person name="Drula E."/>
            <person name="Henrissat B."/>
            <person name="Hansel C."/>
            <person name="Singer S."/>
            <person name="Hutchinson M.I."/>
            <person name="de Vries R.P."/>
            <person name="Natvig D.O."/>
            <person name="Powell A.J."/>
            <person name="Tsang A."/>
            <person name="Grigoriev I.V."/>
        </authorList>
    </citation>
    <scope>NUCLEOTIDE SEQUENCE [LARGE SCALE GENOMIC DNA]</scope>
    <source>
        <strain evidence="5 6">ATCC 22073</strain>
    </source>
</reference>
<gene>
    <name evidence="5" type="ORF">VTJ83DRAFT_2558</name>
</gene>
<evidence type="ECO:0000256" key="3">
    <source>
        <dbReference type="PROSITE-ProRule" id="PRU00221"/>
    </source>
</evidence>
<feature type="repeat" description="WD" evidence="3">
    <location>
        <begin position="116"/>
        <end position="161"/>
    </location>
</feature>
<accession>A0ABR4DM26</accession>
<feature type="repeat" description="WD" evidence="3">
    <location>
        <begin position="278"/>
        <end position="313"/>
    </location>
</feature>
<feature type="repeat" description="WD" evidence="3">
    <location>
        <begin position="28"/>
        <end position="69"/>
    </location>
</feature>
<dbReference type="SUPFAM" id="SSF50978">
    <property type="entry name" value="WD40 repeat-like"/>
    <property type="match status" value="1"/>
</dbReference>
<dbReference type="InterPro" id="IPR001680">
    <property type="entry name" value="WD40_rpt"/>
</dbReference>
<dbReference type="InterPro" id="IPR020472">
    <property type="entry name" value="WD40_PAC1"/>
</dbReference>
<evidence type="ECO:0000256" key="4">
    <source>
        <dbReference type="SAM" id="MobiDB-lite"/>
    </source>
</evidence>
<evidence type="ECO:0000256" key="1">
    <source>
        <dbReference type="ARBA" id="ARBA00022574"/>
    </source>
</evidence>
<name>A0ABR4DM26_9PEZI</name>
<dbReference type="PRINTS" id="PR00320">
    <property type="entry name" value="GPROTEINBRPT"/>
</dbReference>
<dbReference type="GeneID" id="98123485"/>
<evidence type="ECO:0000313" key="5">
    <source>
        <dbReference type="EMBL" id="KAL2270374.1"/>
    </source>
</evidence>
<dbReference type="InterPro" id="IPR036322">
    <property type="entry name" value="WD40_repeat_dom_sf"/>
</dbReference>
<proteinExistence type="predicted"/>
<dbReference type="RefSeq" id="XP_070869098.1">
    <property type="nucleotide sequence ID" value="XM_071008841.1"/>
</dbReference>
<dbReference type="Proteomes" id="UP001600064">
    <property type="component" value="Unassembled WGS sequence"/>
</dbReference>
<evidence type="ECO:0000256" key="2">
    <source>
        <dbReference type="ARBA" id="ARBA00022737"/>
    </source>
</evidence>
<dbReference type="Gene3D" id="2.130.10.10">
    <property type="entry name" value="YVTN repeat-like/Quinoprotein amine dehydrogenase"/>
    <property type="match status" value="1"/>
</dbReference>
<dbReference type="SMART" id="SM00320">
    <property type="entry name" value="WD40"/>
    <property type="match status" value="5"/>
</dbReference>
<dbReference type="PANTHER" id="PTHR10971">
    <property type="entry name" value="MRNA EXPORT FACTOR AND BUB3"/>
    <property type="match status" value="1"/>
</dbReference>
<dbReference type="PROSITE" id="PS50294">
    <property type="entry name" value="WD_REPEATS_REGION"/>
    <property type="match status" value="1"/>
</dbReference>
<dbReference type="PROSITE" id="PS50082">
    <property type="entry name" value="WD_REPEATS_2"/>
    <property type="match status" value="3"/>
</dbReference>
<keyword evidence="2" id="KW-0677">Repeat</keyword>
<organism evidence="5 6">
    <name type="scientific">Remersonia thermophila</name>
    <dbReference type="NCBI Taxonomy" id="72144"/>
    <lineage>
        <taxon>Eukaryota</taxon>
        <taxon>Fungi</taxon>
        <taxon>Dikarya</taxon>
        <taxon>Ascomycota</taxon>
        <taxon>Pezizomycotina</taxon>
        <taxon>Sordariomycetes</taxon>
        <taxon>Sordariomycetidae</taxon>
        <taxon>Sordariales</taxon>
        <taxon>Sordariales incertae sedis</taxon>
        <taxon>Remersonia</taxon>
    </lineage>
</organism>
<keyword evidence="1 3" id="KW-0853">WD repeat</keyword>
<comment type="caution">
    <text evidence="5">The sequence shown here is derived from an EMBL/GenBank/DDBJ whole genome shotgun (WGS) entry which is preliminary data.</text>
</comment>
<evidence type="ECO:0000313" key="6">
    <source>
        <dbReference type="Proteomes" id="UP001600064"/>
    </source>
</evidence>
<dbReference type="InterPro" id="IPR015943">
    <property type="entry name" value="WD40/YVTN_repeat-like_dom_sf"/>
</dbReference>
<sequence length="367" mass="39510">MPVTMLNKRRVPSSPPPAQDGGKEIDFPKGPQDTVSALRWSPVDHHLAASSWDGSVYIYDARNATKTDDIKPVTAIHIGCPVLDCDFGKDGTLAAAAAADNKVHLLDMASGQRIELASHSKPVRSVRFIEAPFASSPLVASGSWDKTIRCWDPRQPRPVATIELPERVWAMDASAKFLAAATANNELQLIDLGRRGAFRVSRAIEPPWEHQITSLSLARDGSRWAAGCIGGRAAVQACDDRTTSFAHLSFKCHREPDPIHNNNNSSSKNGARVNVYAVNDVAFCPAGSNLLATAGSDGTYSLWNVSARCRVRAYPKAEGPITAASFRSDGKAIACAVGYDWAQGYLGNRPGAVCKVMLRMLEDGLTT</sequence>
<keyword evidence="6" id="KW-1185">Reference proteome</keyword>